<evidence type="ECO:0000313" key="1">
    <source>
        <dbReference type="EMBL" id="MDQ0585756.1"/>
    </source>
</evidence>
<protein>
    <submittedName>
        <fullName evidence="1">Uncharacterized protein</fullName>
    </submittedName>
</protein>
<dbReference type="Proteomes" id="UP001230654">
    <property type="component" value="Unassembled WGS sequence"/>
</dbReference>
<dbReference type="EMBL" id="JAUSWV010000002">
    <property type="protein sequence ID" value="MDQ0585756.1"/>
    <property type="molecule type" value="Genomic_DNA"/>
</dbReference>
<name>A0ABU0P2X6_STRRH</name>
<keyword evidence="2" id="KW-1185">Reference proteome</keyword>
<sequence length="40" mass="4328">MVVERVLAALAAACGLDRPASGWWADFRVIDEGSWGRPVV</sequence>
<gene>
    <name evidence="1" type="ORF">QF030_007934</name>
</gene>
<comment type="caution">
    <text evidence="1">The sequence shown here is derived from an EMBL/GenBank/DDBJ whole genome shotgun (WGS) entry which is preliminary data.</text>
</comment>
<evidence type="ECO:0000313" key="2">
    <source>
        <dbReference type="Proteomes" id="UP001230654"/>
    </source>
</evidence>
<dbReference type="RefSeq" id="WP_307167417.1">
    <property type="nucleotide sequence ID" value="NZ_JAUSWV010000002.1"/>
</dbReference>
<proteinExistence type="predicted"/>
<accession>A0ABU0P2X6</accession>
<organism evidence="1 2">
    <name type="scientific">Streptomyces rishiriensis</name>
    <dbReference type="NCBI Taxonomy" id="68264"/>
    <lineage>
        <taxon>Bacteria</taxon>
        <taxon>Bacillati</taxon>
        <taxon>Actinomycetota</taxon>
        <taxon>Actinomycetes</taxon>
        <taxon>Kitasatosporales</taxon>
        <taxon>Streptomycetaceae</taxon>
        <taxon>Streptomyces</taxon>
    </lineage>
</organism>
<reference evidence="1 2" key="1">
    <citation type="submission" date="2023-07" db="EMBL/GenBank/DDBJ databases">
        <title>Comparative genomics of wheat-associated soil bacteria to identify genetic determinants of phenazine resistance.</title>
        <authorList>
            <person name="Mouncey N."/>
        </authorList>
    </citation>
    <scope>NUCLEOTIDE SEQUENCE [LARGE SCALE GENOMIC DNA]</scope>
    <source>
        <strain evidence="1 2">B2I6</strain>
    </source>
</reference>